<gene>
    <name evidence="3" type="ORF">SASPL_121710</name>
</gene>
<sequence length="130" mass="14405">MLQLCMLQLGMLQLGMLQLGLPLCRCAIAEYLSKDLPYNVTRDDVFLTDVCTQAMEAALTALARPGANILLPRPGYPDYEARAAFAGLEVRHYDLVPELDWEVDLAAVEALGDKNTAAIVIKSMWECFQI</sequence>
<dbReference type="GO" id="GO:0006572">
    <property type="term" value="P:L-tyrosine catabolic process"/>
    <property type="evidence" value="ECO:0007669"/>
    <property type="project" value="TreeGrafter"/>
</dbReference>
<dbReference type="Gene3D" id="3.40.640.10">
    <property type="entry name" value="Type I PLP-dependent aspartate aminotransferase-like (Major domain)"/>
    <property type="match status" value="1"/>
</dbReference>
<feature type="signal peptide" evidence="1">
    <location>
        <begin position="1"/>
        <end position="26"/>
    </location>
</feature>
<dbReference type="PANTHER" id="PTHR45744">
    <property type="entry name" value="TYROSINE AMINOTRANSFERASE"/>
    <property type="match status" value="1"/>
</dbReference>
<dbReference type="EMBL" id="PNBA02000007">
    <property type="protein sequence ID" value="KAG6419488.1"/>
    <property type="molecule type" value="Genomic_DNA"/>
</dbReference>
<keyword evidence="1" id="KW-0732">Signal</keyword>
<protein>
    <recommendedName>
        <fullName evidence="2">Aminotransferase class I/classII large domain-containing protein</fullName>
    </recommendedName>
</protein>
<dbReference type="Proteomes" id="UP000298416">
    <property type="component" value="Unassembled WGS sequence"/>
</dbReference>
<reference evidence="3" key="2">
    <citation type="submission" date="2020-08" db="EMBL/GenBank/DDBJ databases">
        <title>Plant Genome Project.</title>
        <authorList>
            <person name="Zhang R.-G."/>
        </authorList>
    </citation>
    <scope>NUCLEOTIDE SEQUENCE</scope>
    <source>
        <strain evidence="3">Huo1</strain>
        <tissue evidence="3">Leaf</tissue>
    </source>
</reference>
<evidence type="ECO:0000313" key="4">
    <source>
        <dbReference type="Proteomes" id="UP000298416"/>
    </source>
</evidence>
<keyword evidence="4" id="KW-1185">Reference proteome</keyword>
<dbReference type="AlphaFoldDB" id="A0A8X8ZWF8"/>
<dbReference type="PANTHER" id="PTHR45744:SF11">
    <property type="entry name" value="TYROSINE AMINOTRANSFERASE"/>
    <property type="match status" value="1"/>
</dbReference>
<evidence type="ECO:0000259" key="2">
    <source>
        <dbReference type="Pfam" id="PF00155"/>
    </source>
</evidence>
<dbReference type="GO" id="GO:0030170">
    <property type="term" value="F:pyridoxal phosphate binding"/>
    <property type="evidence" value="ECO:0007669"/>
    <property type="project" value="InterPro"/>
</dbReference>
<organism evidence="3">
    <name type="scientific">Salvia splendens</name>
    <name type="common">Scarlet sage</name>
    <dbReference type="NCBI Taxonomy" id="180675"/>
    <lineage>
        <taxon>Eukaryota</taxon>
        <taxon>Viridiplantae</taxon>
        <taxon>Streptophyta</taxon>
        <taxon>Embryophyta</taxon>
        <taxon>Tracheophyta</taxon>
        <taxon>Spermatophyta</taxon>
        <taxon>Magnoliopsida</taxon>
        <taxon>eudicotyledons</taxon>
        <taxon>Gunneridae</taxon>
        <taxon>Pentapetalae</taxon>
        <taxon>asterids</taxon>
        <taxon>lamiids</taxon>
        <taxon>Lamiales</taxon>
        <taxon>Lamiaceae</taxon>
        <taxon>Nepetoideae</taxon>
        <taxon>Mentheae</taxon>
        <taxon>Salviinae</taxon>
        <taxon>Salvia</taxon>
        <taxon>Salvia subgen. Calosphace</taxon>
        <taxon>core Calosphace</taxon>
    </lineage>
</organism>
<proteinExistence type="predicted"/>
<comment type="caution">
    <text evidence="3">The sequence shown here is derived from an EMBL/GenBank/DDBJ whole genome shotgun (WGS) entry which is preliminary data.</text>
</comment>
<dbReference type="InterPro" id="IPR004839">
    <property type="entry name" value="Aminotransferase_I/II_large"/>
</dbReference>
<evidence type="ECO:0000313" key="3">
    <source>
        <dbReference type="EMBL" id="KAG6419488.1"/>
    </source>
</evidence>
<evidence type="ECO:0000256" key="1">
    <source>
        <dbReference type="SAM" id="SignalP"/>
    </source>
</evidence>
<dbReference type="InterPro" id="IPR015421">
    <property type="entry name" value="PyrdxlP-dep_Trfase_major"/>
</dbReference>
<name>A0A8X8ZWF8_SALSN</name>
<dbReference type="InterPro" id="IPR015424">
    <property type="entry name" value="PyrdxlP-dep_Trfase"/>
</dbReference>
<dbReference type="Pfam" id="PF00155">
    <property type="entry name" value="Aminotran_1_2"/>
    <property type="match status" value="1"/>
</dbReference>
<dbReference type="SUPFAM" id="SSF53383">
    <property type="entry name" value="PLP-dependent transferases"/>
    <property type="match status" value="1"/>
</dbReference>
<reference evidence="3" key="1">
    <citation type="submission" date="2018-01" db="EMBL/GenBank/DDBJ databases">
        <authorList>
            <person name="Mao J.F."/>
        </authorList>
    </citation>
    <scope>NUCLEOTIDE SEQUENCE</scope>
    <source>
        <strain evidence="3">Huo1</strain>
        <tissue evidence="3">Leaf</tissue>
    </source>
</reference>
<feature type="domain" description="Aminotransferase class I/classII large" evidence="2">
    <location>
        <begin position="20"/>
        <end position="122"/>
    </location>
</feature>
<feature type="chain" id="PRO_5036452260" description="Aminotransferase class I/classII large domain-containing protein" evidence="1">
    <location>
        <begin position="27"/>
        <end position="130"/>
    </location>
</feature>
<accession>A0A8X8ZWF8</accession>
<dbReference type="GO" id="GO:0004838">
    <property type="term" value="F:L-tyrosine-2-oxoglutarate transaminase activity"/>
    <property type="evidence" value="ECO:0007669"/>
    <property type="project" value="TreeGrafter"/>
</dbReference>